<reference evidence="1" key="1">
    <citation type="submission" date="2016-08" db="EMBL/GenBank/DDBJ databases">
        <authorList>
            <person name="Seilhamer J.J."/>
        </authorList>
    </citation>
    <scope>NUCLEOTIDE SEQUENCE</scope>
    <source>
        <strain evidence="1">86</strain>
    </source>
</reference>
<gene>
    <name evidence="1" type="ORF">KL86PLE_90533</name>
</gene>
<dbReference type="EMBL" id="FMJD01000013">
    <property type="protein sequence ID" value="SCM79589.1"/>
    <property type="molecule type" value="Genomic_DNA"/>
</dbReference>
<dbReference type="AlphaFoldDB" id="A0A212LQ87"/>
<protein>
    <submittedName>
        <fullName evidence="1">Uncharacterized protein</fullName>
    </submittedName>
</protein>
<organism evidence="1">
    <name type="scientific">uncultured Pleomorphomonas sp</name>
    <dbReference type="NCBI Taxonomy" id="442121"/>
    <lineage>
        <taxon>Bacteria</taxon>
        <taxon>Pseudomonadati</taxon>
        <taxon>Pseudomonadota</taxon>
        <taxon>Alphaproteobacteria</taxon>
        <taxon>Hyphomicrobiales</taxon>
        <taxon>Pleomorphomonadaceae</taxon>
        <taxon>Pleomorphomonas</taxon>
        <taxon>environmental samples</taxon>
    </lineage>
</organism>
<accession>A0A212LQ87</accession>
<proteinExistence type="predicted"/>
<sequence>MGAPHVYLAPFRPEMARPREPFGAMHLFPIYKSVILAQARTSGRMGRNADIALSISWVPDVYLAPFRPEMARPREPLCAMYMFPIYKSVILCEGIGPRAGWSTRPI</sequence>
<name>A0A212LQ87_9HYPH</name>
<evidence type="ECO:0000313" key="1">
    <source>
        <dbReference type="EMBL" id="SCM79589.1"/>
    </source>
</evidence>